<feature type="coiled-coil region" evidence="1">
    <location>
        <begin position="95"/>
        <end position="129"/>
    </location>
</feature>
<evidence type="ECO:0000256" key="2">
    <source>
        <dbReference type="SAM" id="MobiDB-lite"/>
    </source>
</evidence>
<dbReference type="EMBL" id="JN885997">
    <property type="protein sequence ID" value="AEX62516.1"/>
    <property type="molecule type" value="Genomic_DNA"/>
</dbReference>
<evidence type="ECO:0000256" key="1">
    <source>
        <dbReference type="SAM" id="Coils"/>
    </source>
</evidence>
<name>H2EDP3_9VIRU</name>
<feature type="compositionally biased region" description="Low complexity" evidence="2">
    <location>
        <begin position="200"/>
        <end position="209"/>
    </location>
</feature>
<keyword evidence="1" id="KW-0175">Coiled coil</keyword>
<sequence>MSLPRNVLAKKMNINRKRENVKKINQQILNLETICKKHRVGDLTFRTCKFASLEGNTTFVDHKEIKGNMRSGIMLVKSLNTYISSEVYDLVQIKRDKIKRDAEKKIQELEKAKLELERIEAQNKENNSGEESQIEKKHEELVDVLLNPGDDLQDKHNNDNSQDKFNNEESQDKPDNQESQDKPNNDDSQDKPNNDDSQENKSNNKQKNNNQKRSKKKERNKYYRNFMSDIKSKFVLKLQPDFNFFEVKHETTDMVITDSIVYEIIISQNIKEKYYLVIGDLQMKSGIIRRIDPAYKFDNVLKEQSDFLERIKAKEQIKITEYPEDLDLDSSDCSDNESDTETNT</sequence>
<proteinExistence type="predicted"/>
<feature type="compositionally biased region" description="Basic and acidic residues" evidence="2">
    <location>
        <begin position="152"/>
        <end position="194"/>
    </location>
</feature>
<feature type="region of interest" description="Disordered" evidence="2">
    <location>
        <begin position="323"/>
        <end position="344"/>
    </location>
</feature>
<reference evidence="3" key="1">
    <citation type="submission" date="2011-10" db="EMBL/GenBank/DDBJ databases">
        <title>Provirophages and transpovirons: unique mobilome of giant viruses.</title>
        <authorList>
            <person name="Desnues C."/>
            <person name="LaScola B."/>
            <person name="Yutin N."/>
            <person name="Fournous G."/>
            <person name="Koonin E."/>
            <person name="Raoult D."/>
        </authorList>
    </citation>
    <scope>NUCLEOTIDE SEQUENCE</scope>
    <source>
        <strain evidence="3">Mv13-mv</strain>
    </source>
</reference>
<protein>
    <submittedName>
        <fullName evidence="3">Uncharacterized protein</fullName>
    </submittedName>
</protein>
<feature type="compositionally biased region" description="Basic residues" evidence="2">
    <location>
        <begin position="210"/>
        <end position="219"/>
    </location>
</feature>
<organism evidence="3">
    <name type="scientific">Moumouvirus sp. 'Monve'</name>
    <dbReference type="NCBI Taxonomy" id="1128131"/>
    <lineage>
        <taxon>Viruses</taxon>
        <taxon>Varidnaviria</taxon>
        <taxon>Bamfordvirae</taxon>
        <taxon>Nucleocytoviricota</taxon>
        <taxon>Megaviricetes</taxon>
        <taxon>Imitervirales</taxon>
        <taxon>Mimiviridae</taxon>
        <taxon>Megamimivirinae</taxon>
        <taxon>Moumouvirus</taxon>
    </lineage>
</organism>
<evidence type="ECO:0000313" key="3">
    <source>
        <dbReference type="EMBL" id="AEX62516.1"/>
    </source>
</evidence>
<feature type="region of interest" description="Disordered" evidence="2">
    <location>
        <begin position="148"/>
        <end position="221"/>
    </location>
</feature>
<gene>
    <name evidence="3" type="ORF">mv_L311</name>
</gene>
<accession>H2EDP3</accession>